<dbReference type="EMBL" id="CP036276">
    <property type="protein sequence ID" value="QDU43503.1"/>
    <property type="molecule type" value="Genomic_DNA"/>
</dbReference>
<dbReference type="InterPro" id="IPR004360">
    <property type="entry name" value="Glyas_Fos-R_dOase_dom"/>
</dbReference>
<protein>
    <submittedName>
        <fullName evidence="2">Glyoxalase-like domain protein</fullName>
    </submittedName>
</protein>
<evidence type="ECO:0000259" key="1">
    <source>
        <dbReference type="PROSITE" id="PS51819"/>
    </source>
</evidence>
<organism evidence="2 3">
    <name type="scientific">Symmachiella dynata</name>
    <dbReference type="NCBI Taxonomy" id="2527995"/>
    <lineage>
        <taxon>Bacteria</taxon>
        <taxon>Pseudomonadati</taxon>
        <taxon>Planctomycetota</taxon>
        <taxon>Planctomycetia</taxon>
        <taxon>Planctomycetales</taxon>
        <taxon>Planctomycetaceae</taxon>
        <taxon>Symmachiella</taxon>
    </lineage>
</organism>
<dbReference type="Proteomes" id="UP000319383">
    <property type="component" value="Chromosome"/>
</dbReference>
<dbReference type="InterPro" id="IPR029068">
    <property type="entry name" value="Glyas_Bleomycin-R_OHBP_Dase"/>
</dbReference>
<dbReference type="InterPro" id="IPR037523">
    <property type="entry name" value="VOC_core"/>
</dbReference>
<gene>
    <name evidence="2" type="ORF">Mal52_19790</name>
</gene>
<evidence type="ECO:0000313" key="3">
    <source>
        <dbReference type="Proteomes" id="UP000319383"/>
    </source>
</evidence>
<dbReference type="RefSeq" id="WP_145375610.1">
    <property type="nucleotide sequence ID" value="NZ_CP036276.1"/>
</dbReference>
<dbReference type="SUPFAM" id="SSF54593">
    <property type="entry name" value="Glyoxalase/Bleomycin resistance protein/Dihydroxybiphenyl dioxygenase"/>
    <property type="match status" value="1"/>
</dbReference>
<evidence type="ECO:0000313" key="2">
    <source>
        <dbReference type="EMBL" id="QDU43503.1"/>
    </source>
</evidence>
<dbReference type="KEGG" id="sdyn:Mal52_19790"/>
<reference evidence="2 3" key="1">
    <citation type="submission" date="2019-02" db="EMBL/GenBank/DDBJ databases">
        <title>Deep-cultivation of Planctomycetes and their phenomic and genomic characterization uncovers novel biology.</title>
        <authorList>
            <person name="Wiegand S."/>
            <person name="Jogler M."/>
            <person name="Boedeker C."/>
            <person name="Pinto D."/>
            <person name="Vollmers J."/>
            <person name="Rivas-Marin E."/>
            <person name="Kohn T."/>
            <person name="Peeters S.H."/>
            <person name="Heuer A."/>
            <person name="Rast P."/>
            <person name="Oberbeckmann S."/>
            <person name="Bunk B."/>
            <person name="Jeske O."/>
            <person name="Meyerdierks A."/>
            <person name="Storesund J.E."/>
            <person name="Kallscheuer N."/>
            <person name="Luecker S."/>
            <person name="Lage O.M."/>
            <person name="Pohl T."/>
            <person name="Merkel B.J."/>
            <person name="Hornburger P."/>
            <person name="Mueller R.-W."/>
            <person name="Bruemmer F."/>
            <person name="Labrenz M."/>
            <person name="Spormann A.M."/>
            <person name="Op den Camp H."/>
            <person name="Overmann J."/>
            <person name="Amann R."/>
            <person name="Jetten M.S.M."/>
            <person name="Mascher T."/>
            <person name="Medema M.H."/>
            <person name="Devos D.P."/>
            <person name="Kaster A.-K."/>
            <person name="Ovreas L."/>
            <person name="Rohde M."/>
            <person name="Galperin M.Y."/>
            <person name="Jogler C."/>
        </authorList>
    </citation>
    <scope>NUCLEOTIDE SEQUENCE [LARGE SCALE GENOMIC DNA]</scope>
    <source>
        <strain evidence="2 3">Mal52</strain>
    </source>
</reference>
<dbReference type="Gene3D" id="3.10.180.10">
    <property type="entry name" value="2,3-Dihydroxybiphenyl 1,2-Dioxygenase, domain 1"/>
    <property type="match status" value="1"/>
</dbReference>
<dbReference type="PROSITE" id="PS51819">
    <property type="entry name" value="VOC"/>
    <property type="match status" value="1"/>
</dbReference>
<sequence>MTSPTFKLLVIKTHRKQELRRFYETLGCTFVEEQHGRGPLHLAAEIGEAIFEIYPLPDETSPVDTTTRLGFDVTDLDGVVDKLKTGQSEIVTAVKETAWGKRAVVRDPDGRSVELYQQ</sequence>
<name>A0A517ZLZ3_9PLAN</name>
<proteinExistence type="predicted"/>
<dbReference type="AlphaFoldDB" id="A0A517ZLZ3"/>
<feature type="domain" description="VOC" evidence="1">
    <location>
        <begin position="5"/>
        <end position="118"/>
    </location>
</feature>
<keyword evidence="3" id="KW-1185">Reference proteome</keyword>
<accession>A0A517ZLZ3</accession>
<dbReference type="Pfam" id="PF00903">
    <property type="entry name" value="Glyoxalase"/>
    <property type="match status" value="1"/>
</dbReference>